<proteinExistence type="predicted"/>
<feature type="region of interest" description="Disordered" evidence="1">
    <location>
        <begin position="649"/>
        <end position="687"/>
    </location>
</feature>
<evidence type="ECO:0000256" key="1">
    <source>
        <dbReference type="SAM" id="MobiDB-lite"/>
    </source>
</evidence>
<dbReference type="EMBL" id="JANAWD010000072">
    <property type="protein sequence ID" value="KAJ3488192.1"/>
    <property type="molecule type" value="Genomic_DNA"/>
</dbReference>
<feature type="region of interest" description="Disordered" evidence="1">
    <location>
        <begin position="503"/>
        <end position="627"/>
    </location>
</feature>
<keyword evidence="3" id="KW-1185">Reference proteome</keyword>
<reference evidence="2" key="1">
    <citation type="submission" date="2022-07" db="EMBL/GenBank/DDBJ databases">
        <title>Genome Sequence of Physisporinus lineatus.</title>
        <authorList>
            <person name="Buettner E."/>
        </authorList>
    </citation>
    <scope>NUCLEOTIDE SEQUENCE</scope>
    <source>
        <strain evidence="2">VT162</strain>
    </source>
</reference>
<accession>A0AAD5V9N5</accession>
<name>A0AAD5V9N5_9APHY</name>
<feature type="compositionally biased region" description="Low complexity" evidence="1">
    <location>
        <begin position="659"/>
        <end position="679"/>
    </location>
</feature>
<dbReference type="Proteomes" id="UP001212997">
    <property type="component" value="Unassembled WGS sequence"/>
</dbReference>
<evidence type="ECO:0000313" key="3">
    <source>
        <dbReference type="Proteomes" id="UP001212997"/>
    </source>
</evidence>
<feature type="compositionally biased region" description="Pro residues" evidence="1">
    <location>
        <begin position="513"/>
        <end position="524"/>
    </location>
</feature>
<dbReference type="AlphaFoldDB" id="A0AAD5V9N5"/>
<evidence type="ECO:0000313" key="2">
    <source>
        <dbReference type="EMBL" id="KAJ3488192.1"/>
    </source>
</evidence>
<feature type="compositionally biased region" description="Polar residues" evidence="1">
    <location>
        <begin position="179"/>
        <end position="189"/>
    </location>
</feature>
<gene>
    <name evidence="2" type="ORF">NLI96_g3011</name>
</gene>
<protein>
    <submittedName>
        <fullName evidence="2">Uncharacterized protein</fullName>
    </submittedName>
</protein>
<feature type="compositionally biased region" description="Basic and acidic residues" evidence="1">
    <location>
        <begin position="227"/>
        <end position="244"/>
    </location>
</feature>
<comment type="caution">
    <text evidence="2">The sequence shown here is derived from an EMBL/GenBank/DDBJ whole genome shotgun (WGS) entry which is preliminary data.</text>
</comment>
<sequence length="687" mass="74737">MTSISVSNSVFLLYHGSGRESGDLQDMPCSPQEFSFTWDVSMEMLSSLCSSGSIPIILHSGIEASGSHGSLVSATIPSDVSNNTINTIGTFGPRRHMDNRVAKTAESPTCGDDSFGCVTPRKQDYPNGVLLSPHEGRPNISPFRGGPDLSSPSSPLMSSGEPVFFSFPYDSLICITSTGKESAGDSTPGRTRPSLQLCIPPASPSGTLEPRPAVWTELMGDTMGELSRNDWPETSHWSHDDMRKNLPSARTLPGSPTPRQRKDPNRIPTSHVHANPKPVLPSDLPTTSPSNIPPPTNRRLKVPQLPDALSWLQTSVVKLWIDQEGFRSVRAILKLAGFSNISTVHGHEVTPTPNNGDEITSALSCGRVDFRPAKRQSFVFHHGTLDGLPALRQLTLLGDDTKDFISRQASLTLKPNGVYSVSGIETFDAIAAGHLQSSSKLFWRFEYLVDDLRDKRGKIVSGEKTVTPLGFSCSPGLLHPSRGKKTKMMHLFKKAITFKLPSERMEAPKPPKDYIPPPPSPFGHPRPNNGPLTDVEIPEEIQSTQPTDAKPTTLVHRRARSSIDHPTTSLTACASIPPAGSEPSPDISHPQRNRPASINGLNDFAGKPQSHQSRDRPYHYPHLTERRRSLTAPTLKVVRHILPPSELSELISNHATEAPSQSPLTSPSSPGPTSLRPPTYRAKGGYF</sequence>
<feature type="compositionally biased region" description="Basic and acidic residues" evidence="1">
    <location>
        <begin position="503"/>
        <end position="512"/>
    </location>
</feature>
<organism evidence="2 3">
    <name type="scientific">Meripilus lineatus</name>
    <dbReference type="NCBI Taxonomy" id="2056292"/>
    <lineage>
        <taxon>Eukaryota</taxon>
        <taxon>Fungi</taxon>
        <taxon>Dikarya</taxon>
        <taxon>Basidiomycota</taxon>
        <taxon>Agaricomycotina</taxon>
        <taxon>Agaricomycetes</taxon>
        <taxon>Polyporales</taxon>
        <taxon>Meripilaceae</taxon>
        <taxon>Meripilus</taxon>
    </lineage>
</organism>
<feature type="region of interest" description="Disordered" evidence="1">
    <location>
        <begin position="179"/>
        <end position="212"/>
    </location>
</feature>
<feature type="compositionally biased region" description="Basic and acidic residues" evidence="1">
    <location>
        <begin position="612"/>
        <end position="627"/>
    </location>
</feature>
<feature type="region of interest" description="Disordered" evidence="1">
    <location>
        <begin position="225"/>
        <end position="298"/>
    </location>
</feature>